<dbReference type="Proteomes" id="UP001596114">
    <property type="component" value="Unassembled WGS sequence"/>
</dbReference>
<evidence type="ECO:0000313" key="2">
    <source>
        <dbReference type="EMBL" id="MFC5524506.1"/>
    </source>
</evidence>
<feature type="domain" description="Gamma-glutamylcyclotransferase AIG2-like" evidence="1">
    <location>
        <begin position="308"/>
        <end position="412"/>
    </location>
</feature>
<dbReference type="InterPro" id="IPR053191">
    <property type="entry name" value="DcsG_Biosynth_Enzyme"/>
</dbReference>
<evidence type="ECO:0000259" key="1">
    <source>
        <dbReference type="Pfam" id="PF06094"/>
    </source>
</evidence>
<dbReference type="Gene3D" id="3.30.1490.20">
    <property type="entry name" value="ATP-grasp fold, A domain"/>
    <property type="match status" value="1"/>
</dbReference>
<dbReference type="SUPFAM" id="SSF56059">
    <property type="entry name" value="Glutathione synthetase ATP-binding domain-like"/>
    <property type="match status" value="1"/>
</dbReference>
<dbReference type="PANTHER" id="PTHR39217">
    <property type="match status" value="1"/>
</dbReference>
<dbReference type="Gene3D" id="3.10.490.10">
    <property type="entry name" value="Gamma-glutamyl cyclotransferase-like"/>
    <property type="match status" value="1"/>
</dbReference>
<dbReference type="Gene3D" id="3.30.470.20">
    <property type="entry name" value="ATP-grasp fold, B domain"/>
    <property type="match status" value="1"/>
</dbReference>
<protein>
    <submittedName>
        <fullName evidence="2">Gamma-glutamylcyclotransferase</fullName>
    </submittedName>
</protein>
<evidence type="ECO:0000313" key="3">
    <source>
        <dbReference type="Proteomes" id="UP001596114"/>
    </source>
</evidence>
<reference evidence="3" key="1">
    <citation type="journal article" date="2019" name="Int. J. Syst. Evol. Microbiol.">
        <title>The Global Catalogue of Microorganisms (GCM) 10K type strain sequencing project: providing services to taxonomists for standard genome sequencing and annotation.</title>
        <authorList>
            <consortium name="The Broad Institute Genomics Platform"/>
            <consortium name="The Broad Institute Genome Sequencing Center for Infectious Disease"/>
            <person name="Wu L."/>
            <person name="Ma J."/>
        </authorList>
    </citation>
    <scope>NUCLEOTIDE SEQUENCE [LARGE SCALE GENOMIC DNA]</scope>
    <source>
        <strain evidence="3">CGMCC 1.16619</strain>
    </source>
</reference>
<name>A0ABW0QHY5_9GAMM</name>
<sequence>MSNPPAARRLAFATCAELPSIQRDDAHLAVSLERLGIQPISCIWNDPTVDWSRFDAVLIRTIWDYFKQHTAFLAWLDRLDQLGVPTINDSRLLRWNSDKRYLLELAEHGVAIIPTRLAGAQQLHDVLATMPAQQVVIKPRISGGAWHTLRGTVGDPAFAQAVARLPRELDYLVQPFVPEVVSDGEWSLLYFGGKFSHAVIKRPAPGDYRVQSEYGGSIEPIQPGAATLAATELALAAVAGIGHADHGYVRVDGVISGGRFLIMELELIEPFLHLAERPEAAERFARLLAAQLDQLPSRDTDADATEYLFSYGTLQDASVQLATFGRLLAGQPDRLHGYRREMIRIDDPQVVATSGAGHHPIVHYTGSAEDAVDGSVFRINPRELAHADAYEVDDYRRVAVTLASGIEAWVFVGTAAG</sequence>
<dbReference type="EMBL" id="JBHSNF010000001">
    <property type="protein sequence ID" value="MFC5524506.1"/>
    <property type="molecule type" value="Genomic_DNA"/>
</dbReference>
<dbReference type="InterPro" id="IPR009288">
    <property type="entry name" value="AIG2-like_dom"/>
</dbReference>
<dbReference type="InterPro" id="IPR013024">
    <property type="entry name" value="GGCT-like"/>
</dbReference>
<proteinExistence type="predicted"/>
<dbReference type="InterPro" id="IPR036568">
    <property type="entry name" value="GGCT-like_sf"/>
</dbReference>
<dbReference type="SUPFAM" id="SSF110857">
    <property type="entry name" value="Gamma-glutamyl cyclotransferase-like"/>
    <property type="match status" value="1"/>
</dbReference>
<comment type="caution">
    <text evidence="2">The sequence shown here is derived from an EMBL/GenBank/DDBJ whole genome shotgun (WGS) entry which is preliminary data.</text>
</comment>
<keyword evidence="3" id="KW-1185">Reference proteome</keyword>
<accession>A0ABW0QHY5</accession>
<gene>
    <name evidence="2" type="ORF">ACFPPA_01990</name>
</gene>
<dbReference type="InterPro" id="IPR013815">
    <property type="entry name" value="ATP_grasp_subdomain_1"/>
</dbReference>
<organism evidence="2 3">
    <name type="scientific">Rhodanobacter ginsengisoli</name>
    <dbReference type="NCBI Taxonomy" id="418646"/>
    <lineage>
        <taxon>Bacteria</taxon>
        <taxon>Pseudomonadati</taxon>
        <taxon>Pseudomonadota</taxon>
        <taxon>Gammaproteobacteria</taxon>
        <taxon>Lysobacterales</taxon>
        <taxon>Rhodanobacteraceae</taxon>
        <taxon>Rhodanobacter</taxon>
    </lineage>
</organism>
<dbReference type="RefSeq" id="WP_377316770.1">
    <property type="nucleotide sequence ID" value="NZ_JBHSNF010000001.1"/>
</dbReference>
<dbReference type="PANTHER" id="PTHR39217:SF1">
    <property type="entry name" value="GLUTATHIONE SYNTHETASE"/>
    <property type="match status" value="1"/>
</dbReference>
<dbReference type="Gene3D" id="3.40.50.20">
    <property type="match status" value="1"/>
</dbReference>
<dbReference type="CDD" id="cd06661">
    <property type="entry name" value="GGCT_like"/>
    <property type="match status" value="1"/>
</dbReference>
<dbReference type="Pfam" id="PF06094">
    <property type="entry name" value="GGACT"/>
    <property type="match status" value="1"/>
</dbReference>